<gene>
    <name evidence="4" type="ORF">D4A47_07685</name>
</gene>
<evidence type="ECO:0000256" key="1">
    <source>
        <dbReference type="ARBA" id="ARBA00002486"/>
    </source>
</evidence>
<dbReference type="InterPro" id="IPR036388">
    <property type="entry name" value="WH-like_DNA-bd_sf"/>
</dbReference>
<dbReference type="Proteomes" id="UP000276301">
    <property type="component" value="Unassembled WGS sequence"/>
</dbReference>
<dbReference type="Gene3D" id="3.30.420.40">
    <property type="match status" value="2"/>
</dbReference>
<dbReference type="GO" id="GO:0042732">
    <property type="term" value="P:D-xylose metabolic process"/>
    <property type="evidence" value="ECO:0007669"/>
    <property type="project" value="UniProtKB-KW"/>
</dbReference>
<dbReference type="PANTHER" id="PTHR18964:SF110">
    <property type="entry name" value="TRANSCRIPTIONAL REGULATOR, XYLR-RELATED"/>
    <property type="match status" value="1"/>
</dbReference>
<comment type="caution">
    <text evidence="4">The sequence shown here is derived from an EMBL/GenBank/DDBJ whole genome shotgun (WGS) entry which is preliminary data.</text>
</comment>
<proteinExistence type="inferred from homology"/>
<evidence type="ECO:0000256" key="3">
    <source>
        <dbReference type="ARBA" id="ARBA00022629"/>
    </source>
</evidence>
<evidence type="ECO:0000313" key="4">
    <source>
        <dbReference type="EMBL" id="RLL10933.1"/>
    </source>
</evidence>
<dbReference type="InterPro" id="IPR000600">
    <property type="entry name" value="ROK"/>
</dbReference>
<organism evidence="4 5">
    <name type="scientific">Anaerotruncus massiliensis</name>
    <name type="common">ex Liu et al. 2021</name>
    <dbReference type="NCBI Taxonomy" id="2321404"/>
    <lineage>
        <taxon>Bacteria</taxon>
        <taxon>Bacillati</taxon>
        <taxon>Bacillota</taxon>
        <taxon>Clostridia</taxon>
        <taxon>Eubacteriales</taxon>
        <taxon>Oscillospiraceae</taxon>
        <taxon>Anaerotruncus</taxon>
    </lineage>
</organism>
<dbReference type="PANTHER" id="PTHR18964">
    <property type="entry name" value="ROK (REPRESSOR, ORF, KINASE) FAMILY"/>
    <property type="match status" value="1"/>
</dbReference>
<evidence type="ECO:0000256" key="2">
    <source>
        <dbReference type="ARBA" id="ARBA00006479"/>
    </source>
</evidence>
<dbReference type="Pfam" id="PF13412">
    <property type="entry name" value="HTH_24"/>
    <property type="match status" value="1"/>
</dbReference>
<dbReference type="RefSeq" id="WP_121586840.1">
    <property type="nucleotide sequence ID" value="NZ_RCHT01000011.1"/>
</dbReference>
<name>A0A498CQ74_9FIRM</name>
<protein>
    <submittedName>
        <fullName evidence="4">ROK family transcriptional regulator</fullName>
    </submittedName>
</protein>
<dbReference type="EMBL" id="RCHT01000011">
    <property type="protein sequence ID" value="RLL10933.1"/>
    <property type="molecule type" value="Genomic_DNA"/>
</dbReference>
<keyword evidence="3" id="KW-0859">Xylose metabolism</keyword>
<dbReference type="SUPFAM" id="SSF46785">
    <property type="entry name" value="Winged helix' DNA-binding domain"/>
    <property type="match status" value="1"/>
</dbReference>
<dbReference type="InterPro" id="IPR036390">
    <property type="entry name" value="WH_DNA-bd_sf"/>
</dbReference>
<dbReference type="Gene3D" id="1.10.10.10">
    <property type="entry name" value="Winged helix-like DNA-binding domain superfamily/Winged helix DNA-binding domain"/>
    <property type="match status" value="1"/>
</dbReference>
<sequence>MLPTGVNMTNVKQINRSAVLQLLLRNGGMSRTDLAEKLNLTTATLTSICNDFIQKGLLIQSDGGKSQSPGRKKCPLDINGTYKYAIAVSLHYNGHIIAITDLRGQAVAWTSFSVEAPYDAEHFFKKLADACIRLLWENNIPCERVLGACVCIVGSVDQEAGVSLNPFSIFGEGQVPIRQLLEKELPFPICVENNVCAFLNAEILLGCATDSNVIALKWGPGVGSASSIGGVICKDHTFHSSEIGHTYFYRNDGRTCKCGRRGCLETGVNLSRIEEKILELLPGEPALQQVREAHGAPHVTNIISYLSADCPALRGFFEACVHDLAIGVNNAIQVFSPDRVILYGVLFEVPGAADRFIDEVVRLNPFIGRELFQRSALSWKTDYIGPAATAIKTYLIDTGGEA</sequence>
<evidence type="ECO:0000313" key="5">
    <source>
        <dbReference type="Proteomes" id="UP000276301"/>
    </source>
</evidence>
<dbReference type="InterPro" id="IPR043129">
    <property type="entry name" value="ATPase_NBD"/>
</dbReference>
<reference evidence="4 5" key="1">
    <citation type="submission" date="2018-10" db="EMBL/GenBank/DDBJ databases">
        <title>Anaerotruncus faecis sp. nov., isolated from human feces.</title>
        <authorList>
            <person name="Wang Y.-J."/>
        </authorList>
    </citation>
    <scope>NUCLEOTIDE SEQUENCE [LARGE SCALE GENOMIC DNA]</scope>
    <source>
        <strain evidence="4 5">22A2-44</strain>
    </source>
</reference>
<accession>A0A498CQ74</accession>
<dbReference type="SUPFAM" id="SSF53067">
    <property type="entry name" value="Actin-like ATPase domain"/>
    <property type="match status" value="1"/>
</dbReference>
<comment type="function">
    <text evidence="1">Transcriptional repressor of xylose-utilizing enzymes.</text>
</comment>
<dbReference type="AlphaFoldDB" id="A0A498CQ74"/>
<dbReference type="Pfam" id="PF00480">
    <property type="entry name" value="ROK"/>
    <property type="match status" value="1"/>
</dbReference>
<keyword evidence="3" id="KW-0119">Carbohydrate metabolism</keyword>
<comment type="similarity">
    <text evidence="2">Belongs to the ROK (NagC/XylR) family.</text>
</comment>
<keyword evidence="5" id="KW-1185">Reference proteome</keyword>